<dbReference type="PROSITE" id="PS51257">
    <property type="entry name" value="PROKAR_LIPOPROTEIN"/>
    <property type="match status" value="1"/>
</dbReference>
<organism evidence="2 3">
    <name type="scientific">Achromobacter piechaudii</name>
    <dbReference type="NCBI Taxonomy" id="72556"/>
    <lineage>
        <taxon>Bacteria</taxon>
        <taxon>Pseudomonadati</taxon>
        <taxon>Pseudomonadota</taxon>
        <taxon>Betaproteobacteria</taxon>
        <taxon>Burkholderiales</taxon>
        <taxon>Alcaligenaceae</taxon>
        <taxon>Achromobacter</taxon>
    </lineage>
</organism>
<evidence type="ECO:0008006" key="4">
    <source>
        <dbReference type="Google" id="ProtNLM"/>
    </source>
</evidence>
<evidence type="ECO:0000313" key="3">
    <source>
        <dbReference type="Proteomes" id="UP000494105"/>
    </source>
</evidence>
<dbReference type="AlphaFoldDB" id="A0A6S7D558"/>
<dbReference type="EMBL" id="CADILD010000002">
    <property type="protein sequence ID" value="CAB3878337.1"/>
    <property type="molecule type" value="Genomic_DNA"/>
</dbReference>
<feature type="chain" id="PRO_5028910029" description="Lipoprotein" evidence="1">
    <location>
        <begin position="24"/>
        <end position="217"/>
    </location>
</feature>
<evidence type="ECO:0000256" key="1">
    <source>
        <dbReference type="SAM" id="SignalP"/>
    </source>
</evidence>
<evidence type="ECO:0000313" key="2">
    <source>
        <dbReference type="EMBL" id="CAB3878337.1"/>
    </source>
</evidence>
<dbReference type="Proteomes" id="UP000494105">
    <property type="component" value="Unassembled WGS sequence"/>
</dbReference>
<name>A0A6S7D558_9BURK</name>
<accession>A0A6S7D558</accession>
<protein>
    <recommendedName>
        <fullName evidence="4">Lipoprotein</fullName>
    </recommendedName>
</protein>
<gene>
    <name evidence="2" type="ORF">LMG1861_03138</name>
</gene>
<keyword evidence="1" id="KW-0732">Signal</keyword>
<dbReference type="RefSeq" id="WP_175128884.1">
    <property type="nucleotide sequence ID" value="NZ_CADILD010000002.1"/>
</dbReference>
<proteinExistence type="predicted"/>
<sequence length="217" mass="22749">MFRTSIAVAVVLTLGACTTVKHAPISEDSLNTLEGKSIVSSRYGQPDFTAYTAGKAAFAMLGAAAMVSEGNTIVQENGIEDTAIAISAGLQSKLASLKNTKPVNASGVAANDEVATVIAASQGGDFVLDVKTLTWMFNYYPTDWAHYRVSYVARLRLIDAATKAVVAESACSGVQGDDKNPPTKEQLLENGAGLLKGYLGKLGEACTEVLARDVLKL</sequence>
<feature type="signal peptide" evidence="1">
    <location>
        <begin position="1"/>
        <end position="23"/>
    </location>
</feature>
<reference evidence="2 3" key="1">
    <citation type="submission" date="2020-04" db="EMBL/GenBank/DDBJ databases">
        <authorList>
            <person name="De Canck E."/>
        </authorList>
    </citation>
    <scope>NUCLEOTIDE SEQUENCE [LARGE SCALE GENOMIC DNA]</scope>
    <source>
        <strain evidence="2 3">LMG 1861</strain>
    </source>
</reference>